<dbReference type="RefSeq" id="WP_248475903.1">
    <property type="nucleotide sequence ID" value="NZ_JALPRF010000001.1"/>
</dbReference>
<dbReference type="InterPro" id="IPR050640">
    <property type="entry name" value="Bact_2-comp_sensor_kinase"/>
</dbReference>
<dbReference type="GO" id="GO:0016301">
    <property type="term" value="F:kinase activity"/>
    <property type="evidence" value="ECO:0007669"/>
    <property type="project" value="UniProtKB-KW"/>
</dbReference>
<evidence type="ECO:0000313" key="3">
    <source>
        <dbReference type="EMBL" id="MCK8491106.1"/>
    </source>
</evidence>
<dbReference type="Pfam" id="PF06580">
    <property type="entry name" value="His_kinase"/>
    <property type="match status" value="1"/>
</dbReference>
<proteinExistence type="predicted"/>
<sequence>MTRQLSRDTKLRLWGPLLLFAFGSFFFRLSILVNNSPRQAIQYICIALSLGYLGWEIARRLIGIIQNRYPGLHRTRQRLILLGFLIILLANVNSSLRVLINSLLDTRIWKVDLYNYIETTGIQFVYVCVYVVVYEGQYLIRHWQKTYQEKEQLMKAEWQARFDSLKNQVNPHFLFNALNSLSTLIEDSPVQAGEFVDELSKVYRYLLQSNDRELTSLHTELRFIQSYTHLLKTRHGSGIAVRTSVPDNCLTHSLPPLTLQLLVENAVKHNIVSPGRPLVIDITTSASTDKLKQDCFLLLVRNNLQRKSKQSLSNGVGLANIAAKYRMLTQSDIVVQEENDSFTVVLPLLAPMQTAR</sequence>
<dbReference type="InterPro" id="IPR010559">
    <property type="entry name" value="Sig_transdc_His_kin_internal"/>
</dbReference>
<name>A0ABT0HG33_9BACT</name>
<evidence type="ECO:0000256" key="1">
    <source>
        <dbReference type="SAM" id="Phobius"/>
    </source>
</evidence>
<organism evidence="3 4">
    <name type="scientific">Spirosoma liriopis</name>
    <dbReference type="NCBI Taxonomy" id="2937440"/>
    <lineage>
        <taxon>Bacteria</taxon>
        <taxon>Pseudomonadati</taxon>
        <taxon>Bacteroidota</taxon>
        <taxon>Cytophagia</taxon>
        <taxon>Cytophagales</taxon>
        <taxon>Cytophagaceae</taxon>
        <taxon>Spirosoma</taxon>
    </lineage>
</organism>
<keyword evidence="3" id="KW-0418">Kinase</keyword>
<evidence type="ECO:0000313" key="4">
    <source>
        <dbReference type="Proteomes" id="UP001202180"/>
    </source>
</evidence>
<keyword evidence="1" id="KW-0472">Membrane</keyword>
<feature type="transmembrane region" description="Helical" evidence="1">
    <location>
        <begin position="40"/>
        <end position="58"/>
    </location>
</feature>
<gene>
    <name evidence="3" type="ORF">M0L20_04535</name>
</gene>
<feature type="domain" description="Signal transduction histidine kinase internal region" evidence="2">
    <location>
        <begin position="160"/>
        <end position="237"/>
    </location>
</feature>
<evidence type="ECO:0000259" key="2">
    <source>
        <dbReference type="Pfam" id="PF06580"/>
    </source>
</evidence>
<dbReference type="PANTHER" id="PTHR34220:SF7">
    <property type="entry name" value="SENSOR HISTIDINE KINASE YPDA"/>
    <property type="match status" value="1"/>
</dbReference>
<protein>
    <submittedName>
        <fullName evidence="3">Histidine kinase</fullName>
    </submittedName>
</protein>
<feature type="transmembrane region" description="Helical" evidence="1">
    <location>
        <begin position="12"/>
        <end position="34"/>
    </location>
</feature>
<accession>A0ABT0HG33</accession>
<comment type="caution">
    <text evidence="3">The sequence shown here is derived from an EMBL/GenBank/DDBJ whole genome shotgun (WGS) entry which is preliminary data.</text>
</comment>
<keyword evidence="3" id="KW-0808">Transferase</keyword>
<keyword evidence="1" id="KW-1133">Transmembrane helix</keyword>
<dbReference type="Proteomes" id="UP001202180">
    <property type="component" value="Unassembled WGS sequence"/>
</dbReference>
<feature type="transmembrane region" description="Helical" evidence="1">
    <location>
        <begin position="79"/>
        <end position="100"/>
    </location>
</feature>
<dbReference type="EMBL" id="JALPRF010000001">
    <property type="protein sequence ID" value="MCK8491106.1"/>
    <property type="molecule type" value="Genomic_DNA"/>
</dbReference>
<keyword evidence="4" id="KW-1185">Reference proteome</keyword>
<feature type="transmembrane region" description="Helical" evidence="1">
    <location>
        <begin position="120"/>
        <end position="140"/>
    </location>
</feature>
<dbReference type="PANTHER" id="PTHR34220">
    <property type="entry name" value="SENSOR HISTIDINE KINASE YPDA"/>
    <property type="match status" value="1"/>
</dbReference>
<keyword evidence="1" id="KW-0812">Transmembrane</keyword>
<reference evidence="3 4" key="1">
    <citation type="submission" date="2022-04" db="EMBL/GenBank/DDBJ databases">
        <title>Spirosoma sp. strain RP8 genome sequencing and assembly.</title>
        <authorList>
            <person name="Jung Y."/>
        </authorList>
    </citation>
    <scope>NUCLEOTIDE SEQUENCE [LARGE SCALE GENOMIC DNA]</scope>
    <source>
        <strain evidence="3 4">RP8</strain>
    </source>
</reference>